<evidence type="ECO:0000256" key="7">
    <source>
        <dbReference type="ARBA" id="ARBA00022989"/>
    </source>
</evidence>
<evidence type="ECO:0000256" key="1">
    <source>
        <dbReference type="ARBA" id="ARBA00004251"/>
    </source>
</evidence>
<comment type="subcellular location">
    <subcellularLocation>
        <location evidence="1">Cell membrane</location>
        <topology evidence="1">Single-pass type I membrane protein</topology>
    </subcellularLocation>
</comment>
<evidence type="ECO:0000256" key="8">
    <source>
        <dbReference type="ARBA" id="ARBA00023136"/>
    </source>
</evidence>
<dbReference type="InterPro" id="IPR008979">
    <property type="entry name" value="Galactose-bd-like_sf"/>
</dbReference>
<feature type="non-terminal residue" evidence="12">
    <location>
        <position position="1"/>
    </location>
</feature>
<keyword evidence="6" id="KW-0067">ATP-binding</keyword>
<reference evidence="12 13" key="1">
    <citation type="submission" date="2019-08" db="EMBL/GenBank/DDBJ databases">
        <title>A chromosome-level genome assembly, high-density linkage maps, and genome scans reveal the genomic architecture of hybrid incompatibilities underlying speciation via character displacement in darters (Percidae: Etheostominae).</title>
        <authorList>
            <person name="Moran R.L."/>
            <person name="Catchen J.M."/>
            <person name="Fuller R.C."/>
        </authorList>
    </citation>
    <scope>NUCLEOTIDE SEQUENCE [LARGE SCALE GENOMIC DNA]</scope>
    <source>
        <strain evidence="12">EspeVRDwgs_2016</strain>
        <tissue evidence="12">Muscle</tissue>
    </source>
</reference>
<comment type="caution">
    <text evidence="12">The sequence shown here is derived from an EMBL/GenBank/DDBJ whole genome shotgun (WGS) entry which is preliminary data.</text>
</comment>
<organism evidence="12 13">
    <name type="scientific">Etheostoma spectabile</name>
    <name type="common">orangethroat darter</name>
    <dbReference type="NCBI Taxonomy" id="54343"/>
    <lineage>
        <taxon>Eukaryota</taxon>
        <taxon>Metazoa</taxon>
        <taxon>Chordata</taxon>
        <taxon>Craniata</taxon>
        <taxon>Vertebrata</taxon>
        <taxon>Euteleostomi</taxon>
        <taxon>Actinopterygii</taxon>
        <taxon>Neopterygii</taxon>
        <taxon>Teleostei</taxon>
        <taxon>Neoteleostei</taxon>
        <taxon>Acanthomorphata</taxon>
        <taxon>Eupercaria</taxon>
        <taxon>Perciformes</taxon>
        <taxon>Percoidei</taxon>
        <taxon>Percidae</taxon>
        <taxon>Etheostomatinae</taxon>
        <taxon>Etheostoma</taxon>
    </lineage>
</organism>
<feature type="non-terminal residue" evidence="12">
    <location>
        <position position="166"/>
    </location>
</feature>
<keyword evidence="13" id="KW-1185">Reference proteome</keyword>
<proteinExistence type="predicted"/>
<dbReference type="Proteomes" id="UP000327493">
    <property type="component" value="Chromosome 5"/>
</dbReference>
<keyword evidence="5" id="KW-0547">Nucleotide-binding</keyword>
<dbReference type="GO" id="GO:0005886">
    <property type="term" value="C:plasma membrane"/>
    <property type="evidence" value="ECO:0007669"/>
    <property type="project" value="UniProtKB-SubCell"/>
</dbReference>
<accession>A0A5J5DGK0</accession>
<evidence type="ECO:0000313" key="12">
    <source>
        <dbReference type="EMBL" id="KAA8592403.1"/>
    </source>
</evidence>
<keyword evidence="7" id="KW-1133">Transmembrane helix</keyword>
<evidence type="ECO:0000256" key="5">
    <source>
        <dbReference type="ARBA" id="ARBA00022741"/>
    </source>
</evidence>
<evidence type="ECO:0000256" key="2">
    <source>
        <dbReference type="ARBA" id="ARBA00022475"/>
    </source>
</evidence>
<dbReference type="PROSITE" id="PS01286">
    <property type="entry name" value="FA58C_2"/>
    <property type="match status" value="1"/>
</dbReference>
<dbReference type="CDD" id="cd00057">
    <property type="entry name" value="FA58C"/>
    <property type="match status" value="1"/>
</dbReference>
<sequence length="166" mass="19299">VDLGRLIFLTVVGTQGRYARYSGNEFARAYRLNYSRDGLLWKSWRNRLGNTVMEGNKNAYTSVINDLHPPIITRYVRLIPVTKLSTTVCMRVELYGCPWEGRTHKHTHTVTLTDGVIGLDDFLVTRQNHVWPGYNYLGWRNDSLGSQGYVEMEFVFDRQRNFTSMK</sequence>
<dbReference type="Gene3D" id="2.60.120.260">
    <property type="entry name" value="Galactose-binding domain-like"/>
    <property type="match status" value="1"/>
</dbReference>
<dbReference type="InterPro" id="IPR048525">
    <property type="entry name" value="DDR1-2_DS-like"/>
</dbReference>
<dbReference type="GO" id="GO:0005524">
    <property type="term" value="F:ATP binding"/>
    <property type="evidence" value="ECO:0007669"/>
    <property type="project" value="UniProtKB-KW"/>
</dbReference>
<dbReference type="PROSITE" id="PS50022">
    <property type="entry name" value="FA58C_3"/>
    <property type="match status" value="1"/>
</dbReference>
<evidence type="ECO:0000256" key="10">
    <source>
        <dbReference type="ARBA" id="ARBA00023180"/>
    </source>
</evidence>
<dbReference type="PANTHER" id="PTHR24543:SF291">
    <property type="entry name" value="SMOKE ALARM, ISOFORM D"/>
    <property type="match status" value="1"/>
</dbReference>
<dbReference type="SUPFAM" id="SSF49785">
    <property type="entry name" value="Galactose-binding domain-like"/>
    <property type="match status" value="1"/>
</dbReference>
<feature type="domain" description="F5/8 type C" evidence="11">
    <location>
        <begin position="1"/>
        <end position="97"/>
    </location>
</feature>
<keyword evidence="10" id="KW-0325">Glycoprotein</keyword>
<evidence type="ECO:0000256" key="6">
    <source>
        <dbReference type="ARBA" id="ARBA00022840"/>
    </source>
</evidence>
<dbReference type="Gene3D" id="2.60.120.1190">
    <property type="match status" value="1"/>
</dbReference>
<evidence type="ECO:0000256" key="4">
    <source>
        <dbReference type="ARBA" id="ARBA00022729"/>
    </source>
</evidence>
<dbReference type="Pfam" id="PF21114">
    <property type="entry name" value="DDR1-2_DS-like"/>
    <property type="match status" value="1"/>
</dbReference>
<evidence type="ECO:0000256" key="9">
    <source>
        <dbReference type="ARBA" id="ARBA00023157"/>
    </source>
</evidence>
<evidence type="ECO:0000256" key="3">
    <source>
        <dbReference type="ARBA" id="ARBA00022692"/>
    </source>
</evidence>
<dbReference type="AlphaFoldDB" id="A0A5J5DGK0"/>
<keyword evidence="8" id="KW-0472">Membrane</keyword>
<keyword evidence="2" id="KW-1003">Cell membrane</keyword>
<dbReference type="InterPro" id="IPR000421">
    <property type="entry name" value="FA58C"/>
</dbReference>
<gene>
    <name evidence="12" type="ORF">FQN60_017858</name>
</gene>
<keyword evidence="9" id="KW-1015">Disulfide bond</keyword>
<dbReference type="PANTHER" id="PTHR24543">
    <property type="entry name" value="MULTICOPPER OXIDASE-RELATED"/>
    <property type="match status" value="1"/>
</dbReference>
<keyword evidence="4" id="KW-0732">Signal</keyword>
<evidence type="ECO:0000259" key="11">
    <source>
        <dbReference type="PROSITE" id="PS50022"/>
    </source>
</evidence>
<name>A0A5J5DGK0_9PERO</name>
<evidence type="ECO:0000313" key="13">
    <source>
        <dbReference type="Proteomes" id="UP000327493"/>
    </source>
</evidence>
<protein>
    <recommendedName>
        <fullName evidence="11">F5/8 type C domain-containing protein</fullName>
    </recommendedName>
</protein>
<dbReference type="EMBL" id="VOFY01000005">
    <property type="protein sequence ID" value="KAA8592403.1"/>
    <property type="molecule type" value="Genomic_DNA"/>
</dbReference>
<keyword evidence="3" id="KW-0812">Transmembrane</keyword>